<name>A0ABM0KAJ7_APLCA</name>
<organism evidence="1 2">
    <name type="scientific">Aplysia californica</name>
    <name type="common">California sea hare</name>
    <dbReference type="NCBI Taxonomy" id="6500"/>
    <lineage>
        <taxon>Eukaryota</taxon>
        <taxon>Metazoa</taxon>
        <taxon>Spiralia</taxon>
        <taxon>Lophotrochozoa</taxon>
        <taxon>Mollusca</taxon>
        <taxon>Gastropoda</taxon>
        <taxon>Heterobranchia</taxon>
        <taxon>Euthyneura</taxon>
        <taxon>Tectipleura</taxon>
        <taxon>Aplysiida</taxon>
        <taxon>Aplysioidea</taxon>
        <taxon>Aplysiidae</taxon>
        <taxon>Aplysia</taxon>
    </lineage>
</organism>
<protein>
    <submittedName>
        <fullName evidence="2">Uncharacterized protein LOC101848017</fullName>
    </submittedName>
</protein>
<reference evidence="2" key="1">
    <citation type="submission" date="2025-08" db="UniProtKB">
        <authorList>
            <consortium name="RefSeq"/>
        </authorList>
    </citation>
    <scope>IDENTIFICATION</scope>
</reference>
<sequence>MSGVIFMLVDCDRVRHRNDTDTSTTQIRQRYDTDTETQIQLRYDPDTTQTQHRITEILGVFSPVRFLCYKPTRSDRDTAQHLLCRQELCNSRENVKREDQHTWI</sequence>
<dbReference type="Proteomes" id="UP000694888">
    <property type="component" value="Unplaced"/>
</dbReference>
<gene>
    <name evidence="2" type="primary">LOC101848017</name>
</gene>
<evidence type="ECO:0000313" key="1">
    <source>
        <dbReference type="Proteomes" id="UP000694888"/>
    </source>
</evidence>
<accession>A0ABM0KAJ7</accession>
<evidence type="ECO:0000313" key="2">
    <source>
        <dbReference type="RefSeq" id="XP_005112909.2"/>
    </source>
</evidence>
<dbReference type="RefSeq" id="XP_005112909.2">
    <property type="nucleotide sequence ID" value="XM_005112852.3"/>
</dbReference>
<proteinExistence type="predicted"/>
<keyword evidence="1" id="KW-1185">Reference proteome</keyword>
<dbReference type="GeneID" id="101848017"/>